<dbReference type="GO" id="GO:0016712">
    <property type="term" value="F:oxidoreductase activity, acting on paired donors, with incorporation or reduction of molecular oxygen, reduced flavin or flavoprotein as one donor, and incorporation of one atom of oxygen"/>
    <property type="evidence" value="ECO:0007669"/>
    <property type="project" value="InterPro"/>
</dbReference>
<dbReference type="EMBL" id="OC873704">
    <property type="protein sequence ID" value="CAD7636879.1"/>
    <property type="molecule type" value="Genomic_DNA"/>
</dbReference>
<protein>
    <recommendedName>
        <fullName evidence="15">Cytochrome P450</fullName>
    </recommendedName>
</protein>
<evidence type="ECO:0000313" key="13">
    <source>
        <dbReference type="EMBL" id="CAD7636879.1"/>
    </source>
</evidence>
<name>A0A7R9Q905_9ACAR</name>
<evidence type="ECO:0000256" key="6">
    <source>
        <dbReference type="ARBA" id="ARBA00022723"/>
    </source>
</evidence>
<comment type="subcellular location">
    <subcellularLocation>
        <location evidence="3">Endoplasmic reticulum membrane</location>
        <topology evidence="3">Peripheral membrane protein</topology>
    </subcellularLocation>
    <subcellularLocation>
        <location evidence="2">Microsome membrane</location>
        <topology evidence="2">Peripheral membrane protein</topology>
    </subcellularLocation>
</comment>
<evidence type="ECO:0000256" key="8">
    <source>
        <dbReference type="ARBA" id="ARBA00022848"/>
    </source>
</evidence>
<keyword evidence="5" id="KW-0349">Heme</keyword>
<proteinExistence type="inferred from homology"/>
<evidence type="ECO:0000256" key="4">
    <source>
        <dbReference type="ARBA" id="ARBA00010617"/>
    </source>
</evidence>
<dbReference type="InterPro" id="IPR008072">
    <property type="entry name" value="Cyt_P450_E_CYP3A"/>
</dbReference>
<dbReference type="Pfam" id="PF00067">
    <property type="entry name" value="p450"/>
    <property type="match status" value="1"/>
</dbReference>
<evidence type="ECO:0000256" key="11">
    <source>
        <dbReference type="ARBA" id="ARBA00023033"/>
    </source>
</evidence>
<dbReference type="FunFam" id="1.10.630.10:FF:000182">
    <property type="entry name" value="Cytochrome P450 3A4"/>
    <property type="match status" value="1"/>
</dbReference>
<keyword evidence="12" id="KW-0472">Membrane</keyword>
<dbReference type="PANTHER" id="PTHR24302:SF15">
    <property type="entry name" value="FATTY-ACID PEROXYGENASE"/>
    <property type="match status" value="1"/>
</dbReference>
<dbReference type="EMBL" id="CAJPIZ010019129">
    <property type="protein sequence ID" value="CAG2116819.1"/>
    <property type="molecule type" value="Genomic_DNA"/>
</dbReference>
<keyword evidence="9" id="KW-0560">Oxidoreductase</keyword>
<dbReference type="OrthoDB" id="6428965at2759"/>
<dbReference type="GO" id="GO:0020037">
    <property type="term" value="F:heme binding"/>
    <property type="evidence" value="ECO:0007669"/>
    <property type="project" value="InterPro"/>
</dbReference>
<keyword evidence="11" id="KW-0503">Monooxygenase</keyword>
<comment type="cofactor">
    <cofactor evidence="1">
        <name>heme</name>
        <dbReference type="ChEBI" id="CHEBI:30413"/>
    </cofactor>
</comment>
<dbReference type="InterPro" id="IPR001128">
    <property type="entry name" value="Cyt_P450"/>
</dbReference>
<evidence type="ECO:0000256" key="12">
    <source>
        <dbReference type="ARBA" id="ARBA00023136"/>
    </source>
</evidence>
<dbReference type="SUPFAM" id="SSF48264">
    <property type="entry name" value="Cytochrome P450"/>
    <property type="match status" value="1"/>
</dbReference>
<keyword evidence="7" id="KW-0256">Endoplasmic reticulum</keyword>
<keyword evidence="8" id="KW-0492">Microsome</keyword>
<dbReference type="InterPro" id="IPR002402">
    <property type="entry name" value="Cyt_P450_E_grp-II"/>
</dbReference>
<dbReference type="PRINTS" id="PR00464">
    <property type="entry name" value="EP450II"/>
</dbReference>
<dbReference type="GO" id="GO:0008395">
    <property type="term" value="F:steroid hydroxylase activity"/>
    <property type="evidence" value="ECO:0007669"/>
    <property type="project" value="TreeGrafter"/>
</dbReference>
<dbReference type="GO" id="GO:0005789">
    <property type="term" value="C:endoplasmic reticulum membrane"/>
    <property type="evidence" value="ECO:0007669"/>
    <property type="project" value="UniProtKB-SubCell"/>
</dbReference>
<comment type="similarity">
    <text evidence="4">Belongs to the cytochrome P450 family.</text>
</comment>
<dbReference type="AlphaFoldDB" id="A0A7R9Q905"/>
<dbReference type="InterPro" id="IPR036396">
    <property type="entry name" value="Cyt_P450_sf"/>
</dbReference>
<dbReference type="Proteomes" id="UP000759131">
    <property type="component" value="Unassembled WGS sequence"/>
</dbReference>
<evidence type="ECO:0000256" key="10">
    <source>
        <dbReference type="ARBA" id="ARBA00023004"/>
    </source>
</evidence>
<evidence type="ECO:0000256" key="2">
    <source>
        <dbReference type="ARBA" id="ARBA00004174"/>
    </source>
</evidence>
<feature type="non-terminal residue" evidence="13">
    <location>
        <position position="428"/>
    </location>
</feature>
<evidence type="ECO:0000256" key="3">
    <source>
        <dbReference type="ARBA" id="ARBA00004406"/>
    </source>
</evidence>
<dbReference type="PANTHER" id="PTHR24302">
    <property type="entry name" value="CYTOCHROME P450 FAMILY 3"/>
    <property type="match status" value="1"/>
</dbReference>
<keyword evidence="14" id="KW-1185">Reference proteome</keyword>
<keyword evidence="10" id="KW-0408">Iron</keyword>
<evidence type="ECO:0000256" key="5">
    <source>
        <dbReference type="ARBA" id="ARBA00022617"/>
    </source>
</evidence>
<dbReference type="Gene3D" id="1.10.630.10">
    <property type="entry name" value="Cytochrome P450"/>
    <property type="match status" value="1"/>
</dbReference>
<evidence type="ECO:0000256" key="1">
    <source>
        <dbReference type="ARBA" id="ARBA00001971"/>
    </source>
</evidence>
<dbReference type="GO" id="GO:0005506">
    <property type="term" value="F:iron ion binding"/>
    <property type="evidence" value="ECO:0007669"/>
    <property type="project" value="InterPro"/>
</dbReference>
<evidence type="ECO:0000313" key="14">
    <source>
        <dbReference type="Proteomes" id="UP000759131"/>
    </source>
</evidence>
<reference evidence="13" key="1">
    <citation type="submission" date="2020-11" db="EMBL/GenBank/DDBJ databases">
        <authorList>
            <person name="Tran Van P."/>
        </authorList>
    </citation>
    <scope>NUCLEOTIDE SEQUENCE</scope>
</reference>
<sequence>MKSATKSGQRQISTQNLVLKTCGQSLQLVRPHGPHSIADGFRCLRFLGSVVDWEVDLYRRNRGQTFGLYETTKPVLYLTDPDLIRDVLVKDFHVFNNRRDLRSGDKLTDNMIDVLRDDHWKRVRTAMSPTFSSGKLKKMLPMILDCRATLIANLDKLCPTGSSGDHSTAPVVDMKRVLGAYAMEVVIRVAFGIKVDAMLDHPLVTNRVFHKRLLLLTADHHRYQRGFHRLKKPEFRMLKPGKKWLKWACVIEERLKSVATDGQKRVDFMQLMLDSTETTDLLAAEEQEEYGEKYREIQSTRDLAKKLTIDELISQCVGLQLAGYETTATTISMCVHYIATDPDVQQRLYAEAVKYREKYPTEDNYEALGALPYMDAVIAETLRLSPATVFLERCPNRDYQFRGAGITVKRDDIVHIPTYAMQRDGRHF</sequence>
<dbReference type="PRINTS" id="PR00385">
    <property type="entry name" value="P450"/>
</dbReference>
<dbReference type="InterPro" id="IPR050705">
    <property type="entry name" value="Cytochrome_P450_3A"/>
</dbReference>
<dbReference type="PRINTS" id="PR01689">
    <property type="entry name" value="EP450IICYP3A"/>
</dbReference>
<accession>A0A7R9Q905</accession>
<organism evidence="13">
    <name type="scientific">Medioppia subpectinata</name>
    <dbReference type="NCBI Taxonomy" id="1979941"/>
    <lineage>
        <taxon>Eukaryota</taxon>
        <taxon>Metazoa</taxon>
        <taxon>Ecdysozoa</taxon>
        <taxon>Arthropoda</taxon>
        <taxon>Chelicerata</taxon>
        <taxon>Arachnida</taxon>
        <taxon>Acari</taxon>
        <taxon>Acariformes</taxon>
        <taxon>Sarcoptiformes</taxon>
        <taxon>Oribatida</taxon>
        <taxon>Brachypylina</taxon>
        <taxon>Oppioidea</taxon>
        <taxon>Oppiidae</taxon>
        <taxon>Medioppia</taxon>
    </lineage>
</organism>
<evidence type="ECO:0000256" key="9">
    <source>
        <dbReference type="ARBA" id="ARBA00023002"/>
    </source>
</evidence>
<evidence type="ECO:0000256" key="7">
    <source>
        <dbReference type="ARBA" id="ARBA00022824"/>
    </source>
</evidence>
<keyword evidence="6" id="KW-0479">Metal-binding</keyword>
<gene>
    <name evidence="13" type="ORF">OSB1V03_LOCUS16775</name>
</gene>
<evidence type="ECO:0008006" key="15">
    <source>
        <dbReference type="Google" id="ProtNLM"/>
    </source>
</evidence>